<gene>
    <name evidence="7" type="ORF">DI551_11015</name>
</gene>
<evidence type="ECO:0000256" key="1">
    <source>
        <dbReference type="ARBA" id="ARBA00005417"/>
    </source>
</evidence>
<evidence type="ECO:0000256" key="3">
    <source>
        <dbReference type="ARBA" id="ARBA00022458"/>
    </source>
</evidence>
<dbReference type="SUPFAM" id="SSF52540">
    <property type="entry name" value="P-loop containing nucleoside triphosphate hydrolases"/>
    <property type="match status" value="1"/>
</dbReference>
<accession>A0A2W5PHF0</accession>
<dbReference type="AlphaFoldDB" id="A0A2W5PHF0"/>
<dbReference type="SMART" id="SM00382">
    <property type="entry name" value="AAA"/>
    <property type="match status" value="1"/>
</dbReference>
<name>A0A2W5PHF0_9BACT</name>
<feature type="domain" description="ABC transporter" evidence="6">
    <location>
        <begin position="6"/>
        <end position="240"/>
    </location>
</feature>
<dbReference type="EMBL" id="QFQB01000116">
    <property type="protein sequence ID" value="PZQ43997.1"/>
    <property type="molecule type" value="Genomic_DNA"/>
</dbReference>
<dbReference type="GO" id="GO:0005524">
    <property type="term" value="F:ATP binding"/>
    <property type="evidence" value="ECO:0007669"/>
    <property type="project" value="UniProtKB-KW"/>
</dbReference>
<organism evidence="7 8">
    <name type="scientific">Micavibrio aeruginosavorus</name>
    <dbReference type="NCBI Taxonomy" id="349221"/>
    <lineage>
        <taxon>Bacteria</taxon>
        <taxon>Pseudomonadati</taxon>
        <taxon>Bdellovibrionota</taxon>
        <taxon>Bdellovibrionia</taxon>
        <taxon>Bdellovibrionales</taxon>
        <taxon>Pseudobdellovibrionaceae</taxon>
        <taxon>Micavibrio</taxon>
    </lineage>
</organism>
<keyword evidence="5 7" id="KW-0067">ATP-binding</keyword>
<dbReference type="PANTHER" id="PTHR42711:SF5">
    <property type="entry name" value="ABC TRANSPORTER ATP-BINDING PROTEIN NATA"/>
    <property type="match status" value="1"/>
</dbReference>
<proteinExistence type="inferred from homology"/>
<dbReference type="PROSITE" id="PS50893">
    <property type="entry name" value="ABC_TRANSPORTER_2"/>
    <property type="match status" value="1"/>
</dbReference>
<dbReference type="InterPro" id="IPR017871">
    <property type="entry name" value="ABC_transporter-like_CS"/>
</dbReference>
<keyword evidence="2" id="KW-0813">Transport</keyword>
<dbReference type="Pfam" id="PF00005">
    <property type="entry name" value="ABC_tran"/>
    <property type="match status" value="1"/>
</dbReference>
<evidence type="ECO:0000259" key="6">
    <source>
        <dbReference type="PROSITE" id="PS50893"/>
    </source>
</evidence>
<dbReference type="GO" id="GO:0016887">
    <property type="term" value="F:ATP hydrolysis activity"/>
    <property type="evidence" value="ECO:0007669"/>
    <property type="project" value="InterPro"/>
</dbReference>
<comment type="caution">
    <text evidence="7">The sequence shown here is derived from an EMBL/GenBank/DDBJ whole genome shotgun (WGS) entry which is preliminary data.</text>
</comment>
<comment type="similarity">
    <text evidence="1">Belongs to the ABC transporter superfamily.</text>
</comment>
<keyword evidence="4" id="KW-0547">Nucleotide-binding</keyword>
<dbReference type="InterPro" id="IPR003593">
    <property type="entry name" value="AAA+_ATPase"/>
</dbReference>
<dbReference type="PROSITE" id="PS00211">
    <property type="entry name" value="ABC_TRANSPORTER_1"/>
    <property type="match status" value="1"/>
</dbReference>
<evidence type="ECO:0000256" key="5">
    <source>
        <dbReference type="ARBA" id="ARBA00022840"/>
    </source>
</evidence>
<reference evidence="7 8" key="1">
    <citation type="submission" date="2017-08" db="EMBL/GenBank/DDBJ databases">
        <title>Infants hospitalized years apart are colonized by the same room-sourced microbial strains.</title>
        <authorList>
            <person name="Brooks B."/>
            <person name="Olm M.R."/>
            <person name="Firek B.A."/>
            <person name="Baker R."/>
            <person name="Thomas B.C."/>
            <person name="Morowitz M.J."/>
            <person name="Banfield J.F."/>
        </authorList>
    </citation>
    <scope>NUCLEOTIDE SEQUENCE [LARGE SCALE GENOMIC DNA]</scope>
    <source>
        <strain evidence="7">S2_005_002_R2_29</strain>
    </source>
</reference>
<evidence type="ECO:0000256" key="2">
    <source>
        <dbReference type="ARBA" id="ARBA00022448"/>
    </source>
</evidence>
<keyword evidence="3" id="KW-0536">Nodulation</keyword>
<evidence type="ECO:0000313" key="8">
    <source>
        <dbReference type="Proteomes" id="UP000249417"/>
    </source>
</evidence>
<evidence type="ECO:0000256" key="4">
    <source>
        <dbReference type="ARBA" id="ARBA00022741"/>
    </source>
</evidence>
<dbReference type="InterPro" id="IPR003439">
    <property type="entry name" value="ABC_transporter-like_ATP-bd"/>
</dbReference>
<sequence>MSDYAIEIKNLNKTYKASGKAGEKIALRDVSLNIPKGSIFGLLGPNGAGKSTLINIMAGLVVKTSGTVKLWDRDIDTDTANAKAAIGIVPQEINYDPFFSPRRLLDIQAGMYGVPWNERKSLELLDLVGLKDKADAYTRSLSGGMKRRLLVAKAMVHKPPILILDEPTAGVDVELRQMLWERVKMLNDRGVTVLLTTHYLEEAEELCDSIAIINHGQIIVNEDKRTLLSRIDNKEISFLLDREIDSVPASLQAFHATLSDSRTLKIRYAPKDVAAGQIIAAVQAAGFGIADLTTDQSDLEDVFLQITRN</sequence>
<dbReference type="InterPro" id="IPR027417">
    <property type="entry name" value="P-loop_NTPase"/>
</dbReference>
<dbReference type="Proteomes" id="UP000249417">
    <property type="component" value="Unassembled WGS sequence"/>
</dbReference>
<dbReference type="InterPro" id="IPR050763">
    <property type="entry name" value="ABC_transporter_ATP-binding"/>
</dbReference>
<protein>
    <submittedName>
        <fullName evidence="7">Multidrug ABC transporter ATP-binding protein</fullName>
    </submittedName>
</protein>
<dbReference type="PANTHER" id="PTHR42711">
    <property type="entry name" value="ABC TRANSPORTER ATP-BINDING PROTEIN"/>
    <property type="match status" value="1"/>
</dbReference>
<dbReference type="Gene3D" id="3.40.50.300">
    <property type="entry name" value="P-loop containing nucleotide triphosphate hydrolases"/>
    <property type="match status" value="1"/>
</dbReference>
<evidence type="ECO:0000313" key="7">
    <source>
        <dbReference type="EMBL" id="PZQ43997.1"/>
    </source>
</evidence>